<dbReference type="OrthoDB" id="2465129at2759"/>
<dbReference type="EMBL" id="CAJVPJ010003348">
    <property type="protein sequence ID" value="CAG8638718.1"/>
    <property type="molecule type" value="Genomic_DNA"/>
</dbReference>
<gene>
    <name evidence="1" type="ORF">POCULU_LOCUS9301</name>
</gene>
<organism evidence="1 2">
    <name type="scientific">Paraglomus occultum</name>
    <dbReference type="NCBI Taxonomy" id="144539"/>
    <lineage>
        <taxon>Eukaryota</taxon>
        <taxon>Fungi</taxon>
        <taxon>Fungi incertae sedis</taxon>
        <taxon>Mucoromycota</taxon>
        <taxon>Glomeromycotina</taxon>
        <taxon>Glomeromycetes</taxon>
        <taxon>Paraglomerales</taxon>
        <taxon>Paraglomeraceae</taxon>
        <taxon>Paraglomus</taxon>
    </lineage>
</organism>
<dbReference type="AlphaFoldDB" id="A0A9N9GW48"/>
<reference evidence="1" key="1">
    <citation type="submission" date="2021-06" db="EMBL/GenBank/DDBJ databases">
        <authorList>
            <person name="Kallberg Y."/>
            <person name="Tangrot J."/>
            <person name="Rosling A."/>
        </authorList>
    </citation>
    <scope>NUCLEOTIDE SEQUENCE</scope>
    <source>
        <strain evidence="1">IA702</strain>
    </source>
</reference>
<accession>A0A9N9GW48</accession>
<keyword evidence="2" id="KW-1185">Reference proteome</keyword>
<evidence type="ECO:0000313" key="2">
    <source>
        <dbReference type="Proteomes" id="UP000789572"/>
    </source>
</evidence>
<sequence>MSWDKAKYMLNDLFSDEEERGVIRGCLLKKTESERLEYFVESCKEITTALRTLLPSAASATTGNDLVTWCWGIDRALKRYHSTFN</sequence>
<proteinExistence type="predicted"/>
<comment type="caution">
    <text evidence="1">The sequence shown here is derived from an EMBL/GenBank/DDBJ whole genome shotgun (WGS) entry which is preliminary data.</text>
</comment>
<evidence type="ECO:0000313" key="1">
    <source>
        <dbReference type="EMBL" id="CAG8638718.1"/>
    </source>
</evidence>
<protein>
    <submittedName>
        <fullName evidence="1">3545_t:CDS:1</fullName>
    </submittedName>
</protein>
<dbReference type="Proteomes" id="UP000789572">
    <property type="component" value="Unassembled WGS sequence"/>
</dbReference>
<name>A0A9N9GW48_9GLOM</name>